<dbReference type="InterPro" id="IPR003760">
    <property type="entry name" value="PnrA-like"/>
</dbReference>
<protein>
    <recommendedName>
        <fullName evidence="8">ABC transporter substrate-binding protein PnrA-like domain-containing protein</fullName>
    </recommendedName>
</protein>
<dbReference type="PATRIC" id="fig|796944.3.peg.76"/>
<feature type="chain" id="PRO_5039548259" description="ABC transporter substrate-binding protein PnrA-like domain-containing protein" evidence="7">
    <location>
        <begin position="21"/>
        <end position="374"/>
    </location>
</feature>
<dbReference type="InterPro" id="IPR050957">
    <property type="entry name" value="BMP_lipoprotein"/>
</dbReference>
<dbReference type="InterPro" id="IPR028082">
    <property type="entry name" value="Peripla_BP_I"/>
</dbReference>
<keyword evidence="3" id="KW-1003">Cell membrane</keyword>
<dbReference type="EMBL" id="AFZD01000002">
    <property type="protein sequence ID" value="EHL14398.1"/>
    <property type="molecule type" value="Genomic_DNA"/>
</dbReference>
<evidence type="ECO:0000256" key="1">
    <source>
        <dbReference type="ARBA" id="ARBA00004193"/>
    </source>
</evidence>
<feature type="signal peptide" evidence="7">
    <location>
        <begin position="1"/>
        <end position="20"/>
    </location>
</feature>
<accession>G9WR62</accession>
<dbReference type="Gene3D" id="3.40.50.2300">
    <property type="match status" value="2"/>
</dbReference>
<gene>
    <name evidence="9" type="ORF">HMPREF9624_01578</name>
</gene>
<keyword evidence="5" id="KW-0472">Membrane</keyword>
<organism evidence="9 10">
    <name type="scientific">Oribacterium asaccharolyticum ACB7</name>
    <dbReference type="NCBI Taxonomy" id="796944"/>
    <lineage>
        <taxon>Bacteria</taxon>
        <taxon>Bacillati</taxon>
        <taxon>Bacillota</taxon>
        <taxon>Clostridia</taxon>
        <taxon>Lachnospirales</taxon>
        <taxon>Lachnospiraceae</taxon>
        <taxon>Oribacterium</taxon>
    </lineage>
</organism>
<dbReference type="Proteomes" id="UP000003527">
    <property type="component" value="Unassembled WGS sequence"/>
</dbReference>
<reference evidence="9 10" key="1">
    <citation type="submission" date="2011-08" db="EMBL/GenBank/DDBJ databases">
        <title>The Genome Sequence of Oribacterium sp. ACB7.</title>
        <authorList>
            <consortium name="The Broad Institute Genome Sequencing Platform"/>
            <person name="Earl A."/>
            <person name="Ward D."/>
            <person name="Feldgarden M."/>
            <person name="Gevers D."/>
            <person name="Sizova M."/>
            <person name="Hazen A."/>
            <person name="Epstein S."/>
            <person name="Young S.K."/>
            <person name="Zeng Q."/>
            <person name="Gargeya S."/>
            <person name="Fitzgerald M."/>
            <person name="Haas B."/>
            <person name="Abouelleil A."/>
            <person name="Alvarado L."/>
            <person name="Arachchi H.M."/>
            <person name="Berlin A."/>
            <person name="Brown A."/>
            <person name="Chapman S.B."/>
            <person name="Chen Z."/>
            <person name="Dunbar C."/>
            <person name="Freedman E."/>
            <person name="Gearin G."/>
            <person name="Gellesch M."/>
            <person name="Goldberg J."/>
            <person name="Griggs A."/>
            <person name="Gujja S."/>
            <person name="Heiman D."/>
            <person name="Howarth C."/>
            <person name="Larson L."/>
            <person name="Lui A."/>
            <person name="MacDonald P.J.P."/>
            <person name="Montmayeur A."/>
            <person name="Murphy C."/>
            <person name="Neiman D."/>
            <person name="Pearson M."/>
            <person name="Priest M."/>
            <person name="Roberts A."/>
            <person name="Saif S."/>
            <person name="Shea T."/>
            <person name="Shenoy N."/>
            <person name="Sisk P."/>
            <person name="Stolte C."/>
            <person name="Sykes S."/>
            <person name="Wortman J."/>
            <person name="Nusbaum C."/>
            <person name="Birren B."/>
        </authorList>
    </citation>
    <scope>NUCLEOTIDE SEQUENCE [LARGE SCALE GENOMIC DNA]</scope>
    <source>
        <strain evidence="9 10">ACB7</strain>
    </source>
</reference>
<evidence type="ECO:0000313" key="10">
    <source>
        <dbReference type="Proteomes" id="UP000003527"/>
    </source>
</evidence>
<dbReference type="CDD" id="cd19964">
    <property type="entry name" value="PBP1_BMP-like"/>
    <property type="match status" value="1"/>
</dbReference>
<evidence type="ECO:0000256" key="2">
    <source>
        <dbReference type="ARBA" id="ARBA00008610"/>
    </source>
</evidence>
<sequence length="374" mass="39542">MKKRSIATMLLMSMAIVACGGAKVQTDNSNKTEAAGDAVKDEAASGKKAILVINGNLGDLGFFDSANRGMKRLKNELGMDVKVVETGDDEAKWEPALADAADEPVDYVIAVSPSMVEPVQKLAPDYPEKKFILIDNVVDFQAANLSNVYCATFKQNEGSFLAGAAAGLSVEEGGTIGFIGGMDIPPINDFLVGYIEGAQSVNSGVKVISTYTGDYYDPAKGKEHAIVQFNQGVGVVFAAAGPAGLGSIEAATEQDKKIIGVDSDQSTAYENKGDKKTAEHIVTSMIKNVGDAIFRAIDKDLKGELKWGAAESLGIAEEGVGLAKNDIYNASFTDEQKAKIEEIQQEVVDGKIKVSSAIGMSTEELDKIRNAVKP</sequence>
<evidence type="ECO:0000256" key="6">
    <source>
        <dbReference type="ARBA" id="ARBA00023288"/>
    </source>
</evidence>
<dbReference type="RefSeq" id="WP_009537332.1">
    <property type="nucleotide sequence ID" value="NZ_JH414506.1"/>
</dbReference>
<keyword evidence="6" id="KW-0449">Lipoprotein</keyword>
<evidence type="ECO:0000256" key="3">
    <source>
        <dbReference type="ARBA" id="ARBA00022475"/>
    </source>
</evidence>
<evidence type="ECO:0000313" key="9">
    <source>
        <dbReference type="EMBL" id="EHL14398.1"/>
    </source>
</evidence>
<comment type="caution">
    <text evidence="9">The sequence shown here is derived from an EMBL/GenBank/DDBJ whole genome shotgun (WGS) entry which is preliminary data.</text>
</comment>
<dbReference type="PANTHER" id="PTHR34296:SF2">
    <property type="entry name" value="ABC TRANSPORTER GUANOSINE-BINDING PROTEIN NUPN"/>
    <property type="match status" value="1"/>
</dbReference>
<dbReference type="GO" id="GO:0005886">
    <property type="term" value="C:plasma membrane"/>
    <property type="evidence" value="ECO:0007669"/>
    <property type="project" value="UniProtKB-SubCell"/>
</dbReference>
<proteinExistence type="inferred from homology"/>
<dbReference type="PANTHER" id="PTHR34296">
    <property type="entry name" value="TRANSCRIPTIONAL ACTIVATOR PROTEIN MED"/>
    <property type="match status" value="1"/>
</dbReference>
<dbReference type="AlphaFoldDB" id="G9WR62"/>
<comment type="subcellular location">
    <subcellularLocation>
        <location evidence="1">Cell membrane</location>
        <topology evidence="1">Lipid-anchor</topology>
    </subcellularLocation>
</comment>
<keyword evidence="10" id="KW-1185">Reference proteome</keyword>
<comment type="similarity">
    <text evidence="2">Belongs to the BMP lipoprotein family.</text>
</comment>
<dbReference type="SUPFAM" id="SSF53822">
    <property type="entry name" value="Periplasmic binding protein-like I"/>
    <property type="match status" value="1"/>
</dbReference>
<dbReference type="HOGENOM" id="CLU_038813_0_1_9"/>
<evidence type="ECO:0000256" key="7">
    <source>
        <dbReference type="SAM" id="SignalP"/>
    </source>
</evidence>
<feature type="domain" description="ABC transporter substrate-binding protein PnrA-like" evidence="8">
    <location>
        <begin position="48"/>
        <end position="346"/>
    </location>
</feature>
<evidence type="ECO:0000259" key="8">
    <source>
        <dbReference type="Pfam" id="PF02608"/>
    </source>
</evidence>
<name>G9WR62_9FIRM</name>
<evidence type="ECO:0000256" key="4">
    <source>
        <dbReference type="ARBA" id="ARBA00022729"/>
    </source>
</evidence>
<evidence type="ECO:0000256" key="5">
    <source>
        <dbReference type="ARBA" id="ARBA00023136"/>
    </source>
</evidence>
<dbReference type="Pfam" id="PF02608">
    <property type="entry name" value="Bmp"/>
    <property type="match status" value="1"/>
</dbReference>
<dbReference type="PROSITE" id="PS51257">
    <property type="entry name" value="PROKAR_LIPOPROTEIN"/>
    <property type="match status" value="1"/>
</dbReference>
<keyword evidence="4 7" id="KW-0732">Signal</keyword>